<evidence type="ECO:0000256" key="1">
    <source>
        <dbReference type="ARBA" id="ARBA00022741"/>
    </source>
</evidence>
<keyword evidence="4" id="KW-0067">ATP-binding</keyword>
<dbReference type="SMART" id="SM00490">
    <property type="entry name" value="HELICc"/>
    <property type="match status" value="1"/>
</dbReference>
<gene>
    <name evidence="10" type="ORF">KFE25_006070</name>
</gene>
<evidence type="ECO:0000259" key="9">
    <source>
        <dbReference type="PROSITE" id="PS51195"/>
    </source>
</evidence>
<dbReference type="SMART" id="SM00487">
    <property type="entry name" value="DEXDc"/>
    <property type="match status" value="1"/>
</dbReference>
<sequence length="747" mass="78678">MLFLVACGRRVAALRRGARRASGFGELGLSSDVAAAVEALGFAEPTAIQRAAIPQLAGGAAVVALASETGGGKTLAYLLPLIERLKRHEGAHGLCVRRPGRPRALVLTPSPELSRQVGAQLKQLAHAGVGIASCALSQEQRLKAQATRLSGCVDVVVSTPALLLRHAKLGHVALGDVRTVVVDEAEVLLARGPAADVDTVLRAAGVRQQRDGSGADAPTRVAPDGPQAIFASATLTAQLRLQLRERFPHALVLESAGLHRLSPTAKVRWVRIETRDRYRAVIELLTRRGAAGVAARASGSTIVFCNTVGAARACEHALNEAGVHAVSCHGQLPPQRRRDEVDAFVGATRAVRSPELNDDNDRAREAGGHARAPARAADRSAAGEGAAGEGAAGEGARALPVLVATDAASRGLHFERVSLVVMADFPKDMADFLHRAGRTARQGRSGEVSVLVGARDVELAAALRARIEQRLPIQPISAARPGARERDAHVPSNRLERLAALAERRREPHRVGALLAALGAGRAAHVVGGRRAPHVRAGSGGGRSRGAREGGGEGWFYAPGRGRTAMRPRKAPWYLTSGVRFECTGCSKCCKVKGDVWATNNEMGAMAKLLGVSMADFRRDYQARAQTPPGWGLLKADGGPCVFLDGEGKCSIYGARPLQCRAYPFWPEVAGSREAWEAEAVLPDSVKGPGPRWSALTGGCEGLSKDAAWIPGPVAALRQLEYAMYDARRLAATEATAASTARGGERQ</sequence>
<dbReference type="GO" id="GO:0003724">
    <property type="term" value="F:RNA helicase activity"/>
    <property type="evidence" value="ECO:0007669"/>
    <property type="project" value="InterPro"/>
</dbReference>
<evidence type="ECO:0000256" key="5">
    <source>
        <dbReference type="PROSITE-ProRule" id="PRU00552"/>
    </source>
</evidence>
<dbReference type="InterPro" id="IPR014014">
    <property type="entry name" value="RNA_helicase_DEAD_Q_motif"/>
</dbReference>
<dbReference type="Pfam" id="PF00270">
    <property type="entry name" value="DEAD"/>
    <property type="match status" value="1"/>
</dbReference>
<name>A0A8J5Y1H2_DIALT</name>
<evidence type="ECO:0008006" key="12">
    <source>
        <dbReference type="Google" id="ProtNLM"/>
    </source>
</evidence>
<dbReference type="InterPro" id="IPR014001">
    <property type="entry name" value="Helicase_ATP-bd"/>
</dbReference>
<feature type="short sequence motif" description="Q motif" evidence="5">
    <location>
        <begin position="22"/>
        <end position="50"/>
    </location>
</feature>
<evidence type="ECO:0000256" key="3">
    <source>
        <dbReference type="ARBA" id="ARBA00022806"/>
    </source>
</evidence>
<dbReference type="InterPro" id="IPR027417">
    <property type="entry name" value="P-loop_NTPase"/>
</dbReference>
<feature type="domain" description="Helicase C-terminal" evidence="8">
    <location>
        <begin position="276"/>
        <end position="482"/>
    </location>
</feature>
<dbReference type="Gene3D" id="3.40.50.300">
    <property type="entry name" value="P-loop containing nucleotide triphosphate hydrolases"/>
    <property type="match status" value="2"/>
</dbReference>
<evidence type="ECO:0000256" key="4">
    <source>
        <dbReference type="ARBA" id="ARBA00022840"/>
    </source>
</evidence>
<dbReference type="InterPro" id="IPR044742">
    <property type="entry name" value="DEAD/DEAH_RhlB"/>
</dbReference>
<dbReference type="Pfam" id="PF03692">
    <property type="entry name" value="CxxCxxCC"/>
    <property type="match status" value="1"/>
</dbReference>
<feature type="domain" description="DEAD-box RNA helicase Q" evidence="9">
    <location>
        <begin position="22"/>
        <end position="50"/>
    </location>
</feature>
<evidence type="ECO:0000256" key="2">
    <source>
        <dbReference type="ARBA" id="ARBA00022801"/>
    </source>
</evidence>
<dbReference type="PANTHER" id="PTHR47959:SF1">
    <property type="entry name" value="ATP-DEPENDENT RNA HELICASE DBPA"/>
    <property type="match status" value="1"/>
</dbReference>
<dbReference type="AlphaFoldDB" id="A0A8J5Y1H2"/>
<dbReference type="PROSITE" id="PS51195">
    <property type="entry name" value="Q_MOTIF"/>
    <property type="match status" value="1"/>
</dbReference>
<evidence type="ECO:0000259" key="8">
    <source>
        <dbReference type="PROSITE" id="PS51194"/>
    </source>
</evidence>
<reference evidence="10" key="1">
    <citation type="submission" date="2021-05" db="EMBL/GenBank/DDBJ databases">
        <title>The genome of the haptophyte Pavlova lutheri (Diacronema luteri, Pavlovales) - a model for lipid biosynthesis in eukaryotic algae.</title>
        <authorList>
            <person name="Hulatt C.J."/>
            <person name="Posewitz M.C."/>
        </authorList>
    </citation>
    <scope>NUCLEOTIDE SEQUENCE</scope>
    <source>
        <strain evidence="10">NIVA-4/92</strain>
    </source>
</reference>
<comment type="caution">
    <text evidence="10">The sequence shown here is derived from an EMBL/GenBank/DDBJ whole genome shotgun (WGS) entry which is preliminary data.</text>
</comment>
<dbReference type="EMBL" id="JAGTXO010000002">
    <property type="protein sequence ID" value="KAG8469615.1"/>
    <property type="molecule type" value="Genomic_DNA"/>
</dbReference>
<dbReference type="SUPFAM" id="SSF52540">
    <property type="entry name" value="P-loop containing nucleoside triphosphate hydrolases"/>
    <property type="match status" value="1"/>
</dbReference>
<evidence type="ECO:0000313" key="11">
    <source>
        <dbReference type="Proteomes" id="UP000751190"/>
    </source>
</evidence>
<dbReference type="PROSITE" id="PS51192">
    <property type="entry name" value="HELICASE_ATP_BIND_1"/>
    <property type="match status" value="1"/>
</dbReference>
<keyword evidence="11" id="KW-1185">Reference proteome</keyword>
<feature type="compositionally biased region" description="Low complexity" evidence="6">
    <location>
        <begin position="369"/>
        <end position="384"/>
    </location>
</feature>
<dbReference type="GO" id="GO:0005829">
    <property type="term" value="C:cytosol"/>
    <property type="evidence" value="ECO:0007669"/>
    <property type="project" value="TreeGrafter"/>
</dbReference>
<dbReference type="CDD" id="cd00268">
    <property type="entry name" value="DEADc"/>
    <property type="match status" value="1"/>
</dbReference>
<organism evidence="10 11">
    <name type="scientific">Diacronema lutheri</name>
    <name type="common">Unicellular marine alga</name>
    <name type="synonym">Monochrysis lutheri</name>
    <dbReference type="NCBI Taxonomy" id="2081491"/>
    <lineage>
        <taxon>Eukaryota</taxon>
        <taxon>Haptista</taxon>
        <taxon>Haptophyta</taxon>
        <taxon>Pavlovophyceae</taxon>
        <taxon>Pavlovales</taxon>
        <taxon>Pavlovaceae</taxon>
        <taxon>Diacronema</taxon>
    </lineage>
</organism>
<dbReference type="PROSITE" id="PS51194">
    <property type="entry name" value="HELICASE_CTER"/>
    <property type="match status" value="1"/>
</dbReference>
<dbReference type="OrthoDB" id="411785at2759"/>
<dbReference type="InterPro" id="IPR005358">
    <property type="entry name" value="Puta_zinc/iron-chelating_dom"/>
</dbReference>
<evidence type="ECO:0000259" key="7">
    <source>
        <dbReference type="PROSITE" id="PS51192"/>
    </source>
</evidence>
<dbReference type="Pfam" id="PF00271">
    <property type="entry name" value="Helicase_C"/>
    <property type="match status" value="1"/>
</dbReference>
<proteinExistence type="predicted"/>
<feature type="compositionally biased region" description="Basic and acidic residues" evidence="6">
    <location>
        <begin position="359"/>
        <end position="368"/>
    </location>
</feature>
<protein>
    <recommendedName>
        <fullName evidence="12">RNA helicase</fullName>
    </recommendedName>
</protein>
<dbReference type="InterPro" id="IPR050079">
    <property type="entry name" value="DEAD_box_RNA_helicase"/>
</dbReference>
<dbReference type="CDD" id="cd18787">
    <property type="entry name" value="SF2_C_DEAD"/>
    <property type="match status" value="1"/>
</dbReference>
<dbReference type="GO" id="GO:0003676">
    <property type="term" value="F:nucleic acid binding"/>
    <property type="evidence" value="ECO:0007669"/>
    <property type="project" value="InterPro"/>
</dbReference>
<dbReference type="Proteomes" id="UP000751190">
    <property type="component" value="Unassembled WGS sequence"/>
</dbReference>
<evidence type="ECO:0000313" key="10">
    <source>
        <dbReference type="EMBL" id="KAG8469615.1"/>
    </source>
</evidence>
<keyword evidence="2" id="KW-0378">Hydrolase</keyword>
<keyword evidence="3" id="KW-0347">Helicase</keyword>
<keyword evidence="1" id="KW-0547">Nucleotide-binding</keyword>
<feature type="region of interest" description="Disordered" evidence="6">
    <location>
        <begin position="349"/>
        <end position="391"/>
    </location>
</feature>
<dbReference type="InterPro" id="IPR011545">
    <property type="entry name" value="DEAD/DEAH_box_helicase_dom"/>
</dbReference>
<evidence type="ECO:0000256" key="6">
    <source>
        <dbReference type="SAM" id="MobiDB-lite"/>
    </source>
</evidence>
<dbReference type="GO" id="GO:0005524">
    <property type="term" value="F:ATP binding"/>
    <property type="evidence" value="ECO:0007669"/>
    <property type="project" value="UniProtKB-KW"/>
</dbReference>
<dbReference type="InterPro" id="IPR001650">
    <property type="entry name" value="Helicase_C-like"/>
</dbReference>
<accession>A0A8J5Y1H2</accession>
<dbReference type="GO" id="GO:0016787">
    <property type="term" value="F:hydrolase activity"/>
    <property type="evidence" value="ECO:0007669"/>
    <property type="project" value="UniProtKB-KW"/>
</dbReference>
<feature type="domain" description="Helicase ATP-binding" evidence="7">
    <location>
        <begin position="54"/>
        <end position="253"/>
    </location>
</feature>
<dbReference type="PANTHER" id="PTHR47959">
    <property type="entry name" value="ATP-DEPENDENT RNA HELICASE RHLE-RELATED"/>
    <property type="match status" value="1"/>
</dbReference>